<keyword evidence="4 5" id="KW-0408">Iron</keyword>
<feature type="binding site" evidence="5">
    <location>
        <position position="179"/>
    </location>
    <ligand>
        <name>Fe cation</name>
        <dbReference type="ChEBI" id="CHEBI:24875"/>
        <label>1</label>
    </ligand>
</feature>
<proteinExistence type="inferred from homology"/>
<organism evidence="9 10">
    <name type="scientific">Cnephaeus nilssonii</name>
    <name type="common">Northern bat</name>
    <name type="synonym">Eptesicus nilssonii</name>
    <dbReference type="NCBI Taxonomy" id="3371016"/>
    <lineage>
        <taxon>Eukaryota</taxon>
        <taxon>Metazoa</taxon>
        <taxon>Chordata</taxon>
        <taxon>Craniata</taxon>
        <taxon>Vertebrata</taxon>
        <taxon>Euteleostomi</taxon>
        <taxon>Mammalia</taxon>
        <taxon>Eutheria</taxon>
        <taxon>Laurasiatheria</taxon>
        <taxon>Chiroptera</taxon>
        <taxon>Yangochiroptera</taxon>
        <taxon>Vespertilionidae</taxon>
        <taxon>Cnephaeus</taxon>
    </lineage>
</organism>
<dbReference type="InterPro" id="IPR001519">
    <property type="entry name" value="Ferritin"/>
</dbReference>
<dbReference type="SUPFAM" id="SSF47240">
    <property type="entry name" value="Ferritin-like"/>
    <property type="match status" value="1"/>
</dbReference>
<feature type="domain" description="Ferritin-like diiron" evidence="8">
    <location>
        <begin position="82"/>
        <end position="231"/>
    </location>
</feature>
<evidence type="ECO:0000256" key="5">
    <source>
        <dbReference type="PIRSR" id="PIRSR601519-1"/>
    </source>
</evidence>
<comment type="function">
    <text evidence="6">Stores iron in a soluble, non-toxic, readily available form. Important for iron homeostasis. Iron is taken up in the ferrous form and deposited as ferric hydroxides after oxidation.</text>
</comment>
<feature type="compositionally biased region" description="Basic residues" evidence="7">
    <location>
        <begin position="1"/>
        <end position="18"/>
    </location>
</feature>
<dbReference type="PANTHER" id="PTHR11431">
    <property type="entry name" value="FERRITIN"/>
    <property type="match status" value="1"/>
</dbReference>
<keyword evidence="2 6" id="KW-0409">Iron storage</keyword>
<sequence length="253" mass="28811">MGMIRPRRSHRLRPRRCPPRSPPLSPRHEALLIYLAGGPPPENLLPMLPAMAPAPPPMAAAPPPVPPAPPVAVLGPISQVRQNYHAHCEASINKQINLELHASYVYTSIAFYFDRQDQALQHFAAFFLWQSREEWEQAQALMRLQNQRGGRIRLRDIRRPDHNQWESGLKAMKTALHVERMVNQSLLRLHQLATSKNDAHLCDFLEHHYLRQEVKFIYNVGANISDLRKLGAPTSSLAEYLFDALPLNASKKN</sequence>
<keyword evidence="10" id="KW-1185">Reference proteome</keyword>
<dbReference type="GO" id="GO:0008199">
    <property type="term" value="F:ferric iron binding"/>
    <property type="evidence" value="ECO:0007669"/>
    <property type="project" value="InterPro"/>
</dbReference>
<evidence type="ECO:0000313" key="9">
    <source>
        <dbReference type="EMBL" id="KAK1346930.1"/>
    </source>
</evidence>
<dbReference type="EMBL" id="JAULJE010000001">
    <property type="protein sequence ID" value="KAK1346930.1"/>
    <property type="molecule type" value="Genomic_DNA"/>
</dbReference>
<dbReference type="Pfam" id="PF00210">
    <property type="entry name" value="Ferritin"/>
    <property type="match status" value="1"/>
</dbReference>
<dbReference type="InterPro" id="IPR008331">
    <property type="entry name" value="Ferritin_DPS_dom"/>
</dbReference>
<dbReference type="Proteomes" id="UP001177744">
    <property type="component" value="Unassembled WGS sequence"/>
</dbReference>
<feature type="region of interest" description="Disordered" evidence="7">
    <location>
        <begin position="1"/>
        <end position="25"/>
    </location>
</feature>
<dbReference type="Gene3D" id="1.20.1260.10">
    <property type="match status" value="1"/>
</dbReference>
<dbReference type="InterPro" id="IPR009040">
    <property type="entry name" value="Ferritin-like_diiron"/>
</dbReference>
<keyword evidence="3 5" id="KW-0479">Metal-binding</keyword>
<dbReference type="InterPro" id="IPR009078">
    <property type="entry name" value="Ferritin-like_SF"/>
</dbReference>
<gene>
    <name evidence="9" type="ORF">QTO34_000790</name>
</gene>
<comment type="similarity">
    <text evidence="1 6">Belongs to the ferritin family.</text>
</comment>
<evidence type="ECO:0000256" key="4">
    <source>
        <dbReference type="ARBA" id="ARBA00023004"/>
    </source>
</evidence>
<dbReference type="AlphaFoldDB" id="A0AA40ICA2"/>
<evidence type="ECO:0000256" key="3">
    <source>
        <dbReference type="ARBA" id="ARBA00022723"/>
    </source>
</evidence>
<feature type="binding site" evidence="5">
    <location>
        <position position="134"/>
    </location>
    <ligand>
        <name>Fe cation</name>
        <dbReference type="ChEBI" id="CHEBI:24875"/>
        <label>1</label>
    </ligand>
</feature>
<accession>A0AA40ICA2</accession>
<evidence type="ECO:0000256" key="1">
    <source>
        <dbReference type="ARBA" id="ARBA00007513"/>
    </source>
</evidence>
<comment type="caution">
    <text evidence="9">The sequence shown here is derived from an EMBL/GenBank/DDBJ whole genome shotgun (WGS) entry which is preliminary data.</text>
</comment>
<dbReference type="FunFam" id="1.20.1260.10:FF:000002">
    <property type="entry name" value="Ferritin, mitochondrial"/>
    <property type="match status" value="1"/>
</dbReference>
<dbReference type="GO" id="GO:0006826">
    <property type="term" value="P:iron ion transport"/>
    <property type="evidence" value="ECO:0007669"/>
    <property type="project" value="InterPro"/>
</dbReference>
<dbReference type="GO" id="GO:0008198">
    <property type="term" value="F:ferrous iron binding"/>
    <property type="evidence" value="ECO:0007669"/>
    <property type="project" value="TreeGrafter"/>
</dbReference>
<evidence type="ECO:0000259" key="8">
    <source>
        <dbReference type="PROSITE" id="PS50905"/>
    </source>
</evidence>
<dbReference type="GO" id="GO:0006879">
    <property type="term" value="P:intracellular iron ion homeostasis"/>
    <property type="evidence" value="ECO:0007669"/>
    <property type="project" value="UniProtKB-KW"/>
</dbReference>
<dbReference type="InterPro" id="IPR012347">
    <property type="entry name" value="Ferritin-like"/>
</dbReference>
<dbReference type="PROSITE" id="PS50905">
    <property type="entry name" value="FERRITIN_LIKE"/>
    <property type="match status" value="1"/>
</dbReference>
<protein>
    <recommendedName>
        <fullName evidence="6">Ferritin</fullName>
    </recommendedName>
</protein>
<dbReference type="GO" id="GO:0005737">
    <property type="term" value="C:cytoplasm"/>
    <property type="evidence" value="ECO:0007669"/>
    <property type="project" value="TreeGrafter"/>
</dbReference>
<dbReference type="PANTHER" id="PTHR11431:SF97">
    <property type="entry name" value="FERRITIN HEAVY POLYPEPTIDE-LIKE 17-RELATED"/>
    <property type="match status" value="1"/>
</dbReference>
<name>A0AA40ICA2_CNENI</name>
<evidence type="ECO:0000313" key="10">
    <source>
        <dbReference type="Proteomes" id="UP001177744"/>
    </source>
</evidence>
<feature type="binding site" evidence="5">
    <location>
        <position position="99"/>
    </location>
    <ligand>
        <name>Fe cation</name>
        <dbReference type="ChEBI" id="CHEBI:24875"/>
        <label>1</label>
    </ligand>
</feature>
<reference evidence="9" key="1">
    <citation type="submission" date="2023-06" db="EMBL/GenBank/DDBJ databases">
        <title>Reference genome for the Northern bat (Eptesicus nilssonii), a most northern bat species.</title>
        <authorList>
            <person name="Laine V.N."/>
            <person name="Pulliainen A.T."/>
            <person name="Lilley T.M."/>
        </authorList>
    </citation>
    <scope>NUCLEOTIDE SEQUENCE</scope>
    <source>
        <strain evidence="9">BLF_Eptnil</strain>
        <tissue evidence="9">Kidney</tissue>
    </source>
</reference>
<dbReference type="CDD" id="cd01056">
    <property type="entry name" value="Euk_Ferritin"/>
    <property type="match status" value="1"/>
</dbReference>
<evidence type="ECO:0000256" key="6">
    <source>
        <dbReference type="RuleBase" id="RU361145"/>
    </source>
</evidence>
<evidence type="ECO:0000256" key="2">
    <source>
        <dbReference type="ARBA" id="ARBA00022434"/>
    </source>
</evidence>
<evidence type="ECO:0000256" key="7">
    <source>
        <dbReference type="SAM" id="MobiDB-lite"/>
    </source>
</evidence>